<dbReference type="CDD" id="cd00090">
    <property type="entry name" value="HTH_ARSR"/>
    <property type="match status" value="1"/>
</dbReference>
<evidence type="ECO:0000313" key="2">
    <source>
        <dbReference type="EMBL" id="SER66748.1"/>
    </source>
</evidence>
<dbReference type="Gene3D" id="1.10.10.10">
    <property type="entry name" value="Winged helix-like DNA-binding domain superfamily/Winged helix DNA-binding domain"/>
    <property type="match status" value="1"/>
</dbReference>
<organism evidence="2 3">
    <name type="scientific">Butyrivibrio fibrisolvens</name>
    <dbReference type="NCBI Taxonomy" id="831"/>
    <lineage>
        <taxon>Bacteria</taxon>
        <taxon>Bacillati</taxon>
        <taxon>Bacillota</taxon>
        <taxon>Clostridia</taxon>
        <taxon>Lachnospirales</taxon>
        <taxon>Lachnospiraceae</taxon>
        <taxon>Butyrivibrio</taxon>
    </lineage>
</organism>
<dbReference type="InterPro" id="IPR001845">
    <property type="entry name" value="HTH_ArsR_DNA-bd_dom"/>
</dbReference>
<dbReference type="InterPro" id="IPR011991">
    <property type="entry name" value="ArsR-like_HTH"/>
</dbReference>
<dbReference type="OrthoDB" id="9781958at2"/>
<gene>
    <name evidence="2" type="ORF">SAMN04487884_10916</name>
</gene>
<sequence length="309" mass="34435">MKQEVTLNLSNVDRVTSISKALSSKIRVEILRLLDNQALNISSIAEKLDIPVSTAALQIKVLEEAGLVVSEPLPGIRGSQKVSGIKVKTVHIDIKSMDDDATASRNIKISMPIGNYSDCNIEAPCGISSDKSAISPDDDKDAFYLPDRTSAQIIWFYKGYLEYRFPKRHVDEHGKIKSVEFTFEACSEAPGYDNNWPSDITIWINGVEIGGFRSEGDYGGRRGKLNPSWWPDILTQYGKRYTVMIDDEGSYVDNKPTSKENLKSLKIHEGDFISFKIGVKADSEYVGGLNLFGNRFGDFDQNIEMTLGF</sequence>
<feature type="domain" description="HTH arsR-type" evidence="1">
    <location>
        <begin position="17"/>
        <end position="99"/>
    </location>
</feature>
<evidence type="ECO:0000259" key="1">
    <source>
        <dbReference type="SMART" id="SM00418"/>
    </source>
</evidence>
<accession>A0A1H9R233</accession>
<dbReference type="AlphaFoldDB" id="A0A1H9R233"/>
<dbReference type="InterPro" id="IPR036388">
    <property type="entry name" value="WH-like_DNA-bd_sf"/>
</dbReference>
<reference evidence="2 3" key="1">
    <citation type="submission" date="2016-10" db="EMBL/GenBank/DDBJ databases">
        <authorList>
            <person name="de Groot N.N."/>
        </authorList>
    </citation>
    <scope>NUCLEOTIDE SEQUENCE [LARGE SCALE GENOMIC DNA]</scope>
    <source>
        <strain evidence="2 3">AR40</strain>
    </source>
</reference>
<dbReference type="GO" id="GO:0003700">
    <property type="term" value="F:DNA-binding transcription factor activity"/>
    <property type="evidence" value="ECO:0007669"/>
    <property type="project" value="InterPro"/>
</dbReference>
<dbReference type="Proteomes" id="UP000182584">
    <property type="component" value="Unassembled WGS sequence"/>
</dbReference>
<dbReference type="RefSeq" id="WP_074755574.1">
    <property type="nucleotide sequence ID" value="NZ_FOGJ01000009.1"/>
</dbReference>
<dbReference type="Pfam" id="PF12840">
    <property type="entry name" value="HTH_20"/>
    <property type="match status" value="1"/>
</dbReference>
<dbReference type="EMBL" id="FOGJ01000009">
    <property type="protein sequence ID" value="SER66748.1"/>
    <property type="molecule type" value="Genomic_DNA"/>
</dbReference>
<protein>
    <submittedName>
        <fullName evidence="2">Predicted transcriptional regulator</fullName>
    </submittedName>
</protein>
<dbReference type="SMART" id="SM00418">
    <property type="entry name" value="HTH_ARSR"/>
    <property type="match status" value="1"/>
</dbReference>
<name>A0A1H9R233_BUTFI</name>
<proteinExistence type="predicted"/>
<dbReference type="SUPFAM" id="SSF46785">
    <property type="entry name" value="Winged helix' DNA-binding domain"/>
    <property type="match status" value="1"/>
</dbReference>
<dbReference type="InterPro" id="IPR036390">
    <property type="entry name" value="WH_DNA-bd_sf"/>
</dbReference>
<evidence type="ECO:0000313" key="3">
    <source>
        <dbReference type="Proteomes" id="UP000182584"/>
    </source>
</evidence>